<dbReference type="SUPFAM" id="SSF52540">
    <property type="entry name" value="P-loop containing nucleoside triphosphate hydrolases"/>
    <property type="match status" value="1"/>
</dbReference>
<comment type="caution">
    <text evidence="4">The sequence shown here is derived from an EMBL/GenBank/DDBJ whole genome shotgun (WGS) entry which is preliminary data.</text>
</comment>
<protein>
    <submittedName>
        <fullName evidence="4">Putative type II secretion system protein HxcR</fullName>
    </submittedName>
</protein>
<dbReference type="PANTHER" id="PTHR30258">
    <property type="entry name" value="TYPE II SECRETION SYSTEM PROTEIN GSPE-RELATED"/>
    <property type="match status" value="1"/>
</dbReference>
<dbReference type="AlphaFoldDB" id="A0A645AHX9"/>
<keyword evidence="2" id="KW-0067">ATP-binding</keyword>
<dbReference type="Gene3D" id="3.40.50.300">
    <property type="entry name" value="P-loop containing nucleotide triphosphate hydrolases"/>
    <property type="match status" value="1"/>
</dbReference>
<dbReference type="GO" id="GO:0005524">
    <property type="term" value="F:ATP binding"/>
    <property type="evidence" value="ECO:0007669"/>
    <property type="project" value="UniProtKB-KW"/>
</dbReference>
<dbReference type="InterPro" id="IPR003593">
    <property type="entry name" value="AAA+_ATPase"/>
</dbReference>
<sequence length="454" mass="51689">MSNPLDIDAVEDISFITNKKIHTYYDKKTNIYSAMENHYSKQITNEALEDLRNSSYIKKSELKNISNFVQEAPIVKLTDSIITQAINKNASDIHLDPFHSGTLVRFRLDGILKEHIIIPKDIYPAVATRIKIKSSMDISKKMTPQDGKINYRYENRYLDLRTSSIPTLYGEKITIRILNKSNENITIDNIIYNDMQKQELRNALNNQGGIILVTGPTGSGKTTTLCALLNDINSKQKNIITIEDPIEYNIQGINQVNVNNKSGLTFSIGLRNILRQDPDIIMIGEIRDEETAEIAIKAAITGHLVLSTLHTNNTFSSISRLLDMKIPSYLVADSLVLVVSQRLVRKICPLCKQAYDPIDSELKDIELYTLNKLYRGKGCKDCNKTGYKGRIAILEIMKVNEDFREMIKNKKSSMELKNYSLKNGMSTFRDRAEELVKSGITTIEEIKRVFYEFL</sequence>
<dbReference type="GO" id="GO:0016887">
    <property type="term" value="F:ATP hydrolysis activity"/>
    <property type="evidence" value="ECO:0007669"/>
    <property type="project" value="TreeGrafter"/>
</dbReference>
<evidence type="ECO:0000256" key="1">
    <source>
        <dbReference type="ARBA" id="ARBA00022741"/>
    </source>
</evidence>
<dbReference type="PROSITE" id="PS00662">
    <property type="entry name" value="T2SP_E"/>
    <property type="match status" value="1"/>
</dbReference>
<organism evidence="4">
    <name type="scientific">bioreactor metagenome</name>
    <dbReference type="NCBI Taxonomy" id="1076179"/>
    <lineage>
        <taxon>unclassified sequences</taxon>
        <taxon>metagenomes</taxon>
        <taxon>ecological metagenomes</taxon>
    </lineage>
</organism>
<evidence type="ECO:0000259" key="3">
    <source>
        <dbReference type="PROSITE" id="PS00662"/>
    </source>
</evidence>
<dbReference type="PANTHER" id="PTHR30258:SF1">
    <property type="entry name" value="PROTEIN TRANSPORT PROTEIN HOFB HOMOLOG"/>
    <property type="match status" value="1"/>
</dbReference>
<dbReference type="InterPro" id="IPR027417">
    <property type="entry name" value="P-loop_NTPase"/>
</dbReference>
<name>A0A645AHX9_9ZZZZ</name>
<dbReference type="FunFam" id="3.40.50.300:FF:000398">
    <property type="entry name" value="Type IV pilus assembly ATPase PilB"/>
    <property type="match status" value="1"/>
</dbReference>
<proteinExistence type="predicted"/>
<keyword evidence="1" id="KW-0547">Nucleotide-binding</keyword>
<evidence type="ECO:0000256" key="2">
    <source>
        <dbReference type="ARBA" id="ARBA00022840"/>
    </source>
</evidence>
<dbReference type="GO" id="GO:0005886">
    <property type="term" value="C:plasma membrane"/>
    <property type="evidence" value="ECO:0007669"/>
    <property type="project" value="TreeGrafter"/>
</dbReference>
<gene>
    <name evidence="4" type="primary">hxcR_5</name>
    <name evidence="4" type="ORF">SDC9_99568</name>
</gene>
<dbReference type="InterPro" id="IPR001482">
    <property type="entry name" value="T2SS/T4SS_dom"/>
</dbReference>
<feature type="domain" description="Bacterial type II secretion system protein E" evidence="3">
    <location>
        <begin position="274"/>
        <end position="288"/>
    </location>
</feature>
<reference evidence="4" key="1">
    <citation type="submission" date="2019-08" db="EMBL/GenBank/DDBJ databases">
        <authorList>
            <person name="Kucharzyk K."/>
            <person name="Murdoch R.W."/>
            <person name="Higgins S."/>
            <person name="Loffler F."/>
        </authorList>
    </citation>
    <scope>NUCLEOTIDE SEQUENCE</scope>
</reference>
<evidence type="ECO:0000313" key="4">
    <source>
        <dbReference type="EMBL" id="MPM52805.1"/>
    </source>
</evidence>
<dbReference type="CDD" id="cd01129">
    <property type="entry name" value="PulE-GspE-like"/>
    <property type="match status" value="1"/>
</dbReference>
<dbReference type="Gene3D" id="3.30.450.90">
    <property type="match status" value="1"/>
</dbReference>
<accession>A0A645AHX9</accession>
<dbReference type="SMART" id="SM00382">
    <property type="entry name" value="AAA"/>
    <property type="match status" value="1"/>
</dbReference>
<dbReference type="EMBL" id="VSSQ01014032">
    <property type="protein sequence ID" value="MPM52805.1"/>
    <property type="molecule type" value="Genomic_DNA"/>
</dbReference>
<dbReference type="Pfam" id="PF00437">
    <property type="entry name" value="T2SSE"/>
    <property type="match status" value="1"/>
</dbReference>